<evidence type="ECO:0000313" key="2">
    <source>
        <dbReference type="Proteomes" id="UP001155057"/>
    </source>
</evidence>
<reference evidence="1" key="1">
    <citation type="submission" date="2022-08" db="EMBL/GenBank/DDBJ databases">
        <title>Genomic Encyclopedia of Type Strains, Phase V (KMG-V): Genome sequencing to study the core and pangenomes of soil and plant-associated prokaryotes.</title>
        <authorList>
            <person name="Whitman W."/>
        </authorList>
    </citation>
    <scope>NUCLEOTIDE SEQUENCE</scope>
    <source>
        <strain evidence="1">SP3049</strain>
    </source>
</reference>
<dbReference type="AlphaFoldDB" id="A0A9X2Q4F4"/>
<comment type="caution">
    <text evidence="1">The sequence shown here is derived from an EMBL/GenBank/DDBJ whole genome shotgun (WGS) entry which is preliminary data.</text>
</comment>
<evidence type="ECO:0000313" key="1">
    <source>
        <dbReference type="EMBL" id="MCS3709905.1"/>
    </source>
</evidence>
<organism evidence="1 2">
    <name type="scientific">Salinibacter ruber</name>
    <dbReference type="NCBI Taxonomy" id="146919"/>
    <lineage>
        <taxon>Bacteria</taxon>
        <taxon>Pseudomonadati</taxon>
        <taxon>Rhodothermota</taxon>
        <taxon>Rhodothermia</taxon>
        <taxon>Rhodothermales</taxon>
        <taxon>Salinibacteraceae</taxon>
        <taxon>Salinibacter</taxon>
    </lineage>
</organism>
<sequence>MYLPHGFSPRARHFRSAINMPASRSHKRRAYFEVSVLSGSSGGAVSVHTFSIASQYNPARTPCTYRFLWNHCGLR</sequence>
<accession>A0A9X2Q4F4</accession>
<dbReference type="Proteomes" id="UP001155057">
    <property type="component" value="Unassembled WGS sequence"/>
</dbReference>
<proteinExistence type="predicted"/>
<protein>
    <submittedName>
        <fullName evidence="1">Uncharacterized protein</fullName>
    </submittedName>
</protein>
<name>A0A9X2Q4F4_9BACT</name>
<gene>
    <name evidence="1" type="ORF">GGP61_001509</name>
</gene>
<dbReference type="EMBL" id="JANUAE010000004">
    <property type="protein sequence ID" value="MCS3709905.1"/>
    <property type="molecule type" value="Genomic_DNA"/>
</dbReference>